<dbReference type="AlphaFoldDB" id="A0A662Z203"/>
<proteinExistence type="predicted"/>
<keyword evidence="3" id="KW-1185">Reference proteome</keyword>
<keyword evidence="1" id="KW-1133">Transmembrane helix</keyword>
<feature type="transmembrane region" description="Helical" evidence="1">
    <location>
        <begin position="20"/>
        <end position="44"/>
    </location>
</feature>
<reference evidence="2 3" key="1">
    <citation type="submission" date="2016-10" db="EMBL/GenBank/DDBJ databases">
        <authorList>
            <person name="Varghese N."/>
            <person name="Submissions S."/>
        </authorList>
    </citation>
    <scope>NUCLEOTIDE SEQUENCE [LARGE SCALE GENOMIC DNA]</scope>
    <source>
        <strain evidence="2 3">IBRC-M10081</strain>
    </source>
</reference>
<protein>
    <submittedName>
        <fullName evidence="2">Uncharacterized protein</fullName>
    </submittedName>
</protein>
<dbReference type="Proteomes" id="UP000243605">
    <property type="component" value="Unassembled WGS sequence"/>
</dbReference>
<keyword evidence="1" id="KW-0472">Membrane</keyword>
<sequence length="194" mass="22665">MAKYEREVSLNNDKPRDISIAEPVVGSIIAVVFLILIHTLFDYFGVWRIENGNTEVVPFVDNEYAAYFVTFTTLLLIVILVINIFKFVHQRWTVSMFVISTVLSIIGIMILYHMHENRELWNQDFMDGLLDLGFFESTTSLMYRVTDGLWTFVSEWIFILLIVLMVIGIIINGYRTLQRARTSRPKKYKRAPLE</sequence>
<evidence type="ECO:0000256" key="1">
    <source>
        <dbReference type="SAM" id="Phobius"/>
    </source>
</evidence>
<accession>A0A662Z203</accession>
<keyword evidence="1" id="KW-0812">Transmembrane</keyword>
<evidence type="ECO:0000313" key="2">
    <source>
        <dbReference type="EMBL" id="SEV92078.1"/>
    </source>
</evidence>
<dbReference type="OrthoDB" id="116789at2"/>
<dbReference type="EMBL" id="FOIT01000002">
    <property type="protein sequence ID" value="SEV92078.1"/>
    <property type="molecule type" value="Genomic_DNA"/>
</dbReference>
<feature type="transmembrane region" description="Helical" evidence="1">
    <location>
        <begin position="64"/>
        <end position="85"/>
    </location>
</feature>
<name>A0A662Z203_9STAP</name>
<evidence type="ECO:0000313" key="3">
    <source>
        <dbReference type="Proteomes" id="UP000243605"/>
    </source>
</evidence>
<dbReference type="RefSeq" id="WP_091474102.1">
    <property type="nucleotide sequence ID" value="NZ_FOIT01000002.1"/>
</dbReference>
<gene>
    <name evidence="2" type="ORF">SAMN05192557_0777</name>
</gene>
<feature type="transmembrane region" description="Helical" evidence="1">
    <location>
        <begin position="156"/>
        <end position="177"/>
    </location>
</feature>
<feature type="transmembrane region" description="Helical" evidence="1">
    <location>
        <begin position="92"/>
        <end position="112"/>
    </location>
</feature>
<organism evidence="2 3">
    <name type="scientific">Aliicoccus persicus</name>
    <dbReference type="NCBI Taxonomy" id="930138"/>
    <lineage>
        <taxon>Bacteria</taxon>
        <taxon>Bacillati</taxon>
        <taxon>Bacillota</taxon>
        <taxon>Bacilli</taxon>
        <taxon>Bacillales</taxon>
        <taxon>Staphylococcaceae</taxon>
        <taxon>Aliicoccus</taxon>
    </lineage>
</organism>